<dbReference type="STRING" id="485916.Dtox_1785"/>
<proteinExistence type="predicted"/>
<gene>
    <name evidence="1" type="ordered locus">Dtox_1785</name>
</gene>
<reference evidence="1 2" key="1">
    <citation type="journal article" date="2009" name="Stand. Genomic Sci.">
        <title>Complete genome sequence of Desulfotomaculum acetoxidans type strain (5575).</title>
        <authorList>
            <person name="Spring S."/>
            <person name="Lapidus A."/>
            <person name="Schroder M."/>
            <person name="Gleim D."/>
            <person name="Sims D."/>
            <person name="Meincke L."/>
            <person name="Glavina Del Rio T."/>
            <person name="Tice H."/>
            <person name="Copeland A."/>
            <person name="Cheng J.F."/>
            <person name="Lucas S."/>
            <person name="Chen F."/>
            <person name="Nolan M."/>
            <person name="Bruce D."/>
            <person name="Goodwin L."/>
            <person name="Pitluck S."/>
            <person name="Ivanova N."/>
            <person name="Mavromatis K."/>
            <person name="Mikhailova N."/>
            <person name="Pati A."/>
            <person name="Chen A."/>
            <person name="Palaniappan K."/>
            <person name="Land M."/>
            <person name="Hauser L."/>
            <person name="Chang Y.J."/>
            <person name="Jeffries C.D."/>
            <person name="Chain P."/>
            <person name="Saunders E."/>
            <person name="Brettin T."/>
            <person name="Detter J.C."/>
            <person name="Goker M."/>
            <person name="Bristow J."/>
            <person name="Eisen J.A."/>
            <person name="Markowitz V."/>
            <person name="Hugenholtz P."/>
            <person name="Kyrpides N.C."/>
            <person name="Klenk H.P."/>
            <person name="Han C."/>
        </authorList>
    </citation>
    <scope>NUCLEOTIDE SEQUENCE [LARGE SCALE GENOMIC DNA]</scope>
    <source>
        <strain evidence="2">ATCC 49208 / DSM 771 / VKM B-1644</strain>
    </source>
</reference>
<accession>C8VX62</accession>
<name>C8VX62_DESAS</name>
<dbReference type="Proteomes" id="UP000002217">
    <property type="component" value="Chromosome"/>
</dbReference>
<dbReference type="AlphaFoldDB" id="C8VX62"/>
<organism evidence="1 2">
    <name type="scientific">Desulfofarcimen acetoxidans (strain ATCC 49208 / DSM 771 / KCTC 5769 / VKM B-1644 / 5575)</name>
    <name type="common">Desulfotomaculum acetoxidans</name>
    <dbReference type="NCBI Taxonomy" id="485916"/>
    <lineage>
        <taxon>Bacteria</taxon>
        <taxon>Bacillati</taxon>
        <taxon>Bacillota</taxon>
        <taxon>Clostridia</taxon>
        <taxon>Eubacteriales</taxon>
        <taxon>Peptococcaceae</taxon>
        <taxon>Desulfofarcimen</taxon>
    </lineage>
</organism>
<dbReference type="HOGENOM" id="CLU_3355784_0_0_9"/>
<protein>
    <submittedName>
        <fullName evidence="1">Uncharacterized protein</fullName>
    </submittedName>
</protein>
<keyword evidence="2" id="KW-1185">Reference proteome</keyword>
<evidence type="ECO:0000313" key="2">
    <source>
        <dbReference type="Proteomes" id="UP000002217"/>
    </source>
</evidence>
<sequence>MEIKNFSKDKMGSFLTKLPTFLSKEVDYCFGFLKIP</sequence>
<evidence type="ECO:0000313" key="1">
    <source>
        <dbReference type="EMBL" id="ACV62638.1"/>
    </source>
</evidence>
<dbReference type="EMBL" id="CP001720">
    <property type="protein sequence ID" value="ACV62638.1"/>
    <property type="molecule type" value="Genomic_DNA"/>
</dbReference>
<dbReference type="KEGG" id="dae:Dtox_1785"/>